<protein>
    <submittedName>
        <fullName evidence="1">Uncharacterized protein</fullName>
    </submittedName>
</protein>
<evidence type="ECO:0000313" key="2">
    <source>
        <dbReference type="Proteomes" id="UP000276133"/>
    </source>
</evidence>
<name>A0A3M7RUQ7_BRAPC</name>
<organism evidence="1 2">
    <name type="scientific">Brachionus plicatilis</name>
    <name type="common">Marine rotifer</name>
    <name type="synonym">Brachionus muelleri</name>
    <dbReference type="NCBI Taxonomy" id="10195"/>
    <lineage>
        <taxon>Eukaryota</taxon>
        <taxon>Metazoa</taxon>
        <taxon>Spiralia</taxon>
        <taxon>Gnathifera</taxon>
        <taxon>Rotifera</taxon>
        <taxon>Eurotatoria</taxon>
        <taxon>Monogononta</taxon>
        <taxon>Pseudotrocha</taxon>
        <taxon>Ploima</taxon>
        <taxon>Brachionidae</taxon>
        <taxon>Brachionus</taxon>
    </lineage>
</organism>
<comment type="caution">
    <text evidence="1">The sequence shown here is derived from an EMBL/GenBank/DDBJ whole genome shotgun (WGS) entry which is preliminary data.</text>
</comment>
<dbReference type="Proteomes" id="UP000276133">
    <property type="component" value="Unassembled WGS sequence"/>
</dbReference>
<dbReference type="AlphaFoldDB" id="A0A3M7RUQ7"/>
<proteinExistence type="predicted"/>
<accession>A0A3M7RUQ7</accession>
<reference evidence="1 2" key="1">
    <citation type="journal article" date="2018" name="Sci. Rep.">
        <title>Genomic signatures of local adaptation to the degree of environmental predictability in rotifers.</title>
        <authorList>
            <person name="Franch-Gras L."/>
            <person name="Hahn C."/>
            <person name="Garcia-Roger E.M."/>
            <person name="Carmona M.J."/>
            <person name="Serra M."/>
            <person name="Gomez A."/>
        </authorList>
    </citation>
    <scope>NUCLEOTIDE SEQUENCE [LARGE SCALE GENOMIC DNA]</scope>
    <source>
        <strain evidence="1">HYR1</strain>
    </source>
</reference>
<sequence>MGSMKHDVWAKNNCLVYFTHANIAGTKGYEQSSFSQLYDFKNKEQLDTKKKNQTIMYPSYTPMCIFGFLGASAKQWYVSLVHC</sequence>
<evidence type="ECO:0000313" key="1">
    <source>
        <dbReference type="EMBL" id="RNA27311.1"/>
    </source>
</evidence>
<gene>
    <name evidence="1" type="ORF">BpHYR1_034300</name>
</gene>
<dbReference type="EMBL" id="REGN01002563">
    <property type="protein sequence ID" value="RNA27311.1"/>
    <property type="molecule type" value="Genomic_DNA"/>
</dbReference>
<keyword evidence="2" id="KW-1185">Reference proteome</keyword>